<evidence type="ECO:0000259" key="3">
    <source>
        <dbReference type="Pfam" id="PF02839"/>
    </source>
</evidence>
<keyword evidence="2" id="KW-0119">Carbohydrate metabolism</keyword>
<dbReference type="Proteomes" id="UP000220691">
    <property type="component" value="Unassembled WGS sequence"/>
</dbReference>
<keyword evidence="1" id="KW-0378">Hydrolase</keyword>
<dbReference type="Gene3D" id="2.10.10.90">
    <property type="match status" value="1"/>
</dbReference>
<evidence type="ECO:0000313" key="5">
    <source>
        <dbReference type="Proteomes" id="UP000220691"/>
    </source>
</evidence>
<dbReference type="GO" id="GO:0030246">
    <property type="term" value="F:carbohydrate binding"/>
    <property type="evidence" value="ECO:0007669"/>
    <property type="project" value="InterPro"/>
</dbReference>
<accession>A0A9X6YLF8</accession>
<dbReference type="GO" id="GO:0005576">
    <property type="term" value="C:extracellular region"/>
    <property type="evidence" value="ECO:0007669"/>
    <property type="project" value="InterPro"/>
</dbReference>
<evidence type="ECO:0000313" key="4">
    <source>
        <dbReference type="EMBL" id="PEN93848.1"/>
    </source>
</evidence>
<evidence type="ECO:0000256" key="2">
    <source>
        <dbReference type="ARBA" id="ARBA00023326"/>
    </source>
</evidence>
<dbReference type="GO" id="GO:0000272">
    <property type="term" value="P:polysaccharide catabolic process"/>
    <property type="evidence" value="ECO:0007669"/>
    <property type="project" value="UniProtKB-KW"/>
</dbReference>
<protein>
    <recommendedName>
        <fullName evidence="3">Chitin-binding type-3 domain-containing protein</fullName>
    </recommendedName>
</protein>
<sequence length="158" mass="18094">AGDISHAAGNEGSQIEVTATFDMYKDYNVGEVVTYEGKRYINLIGYPSNGASPVESASWEWRLIEEGVKEWNPNRIYDIGEVAYYKGDLYEAQCITTGEKDETMVYDWEKIESGILEWHKEKSYYIDDIVTYNGKQYKAQCYNISGTPGENPQWEPLN</sequence>
<feature type="domain" description="Chitin-binding type-3" evidence="3">
    <location>
        <begin position="117"/>
        <end position="152"/>
    </location>
</feature>
<dbReference type="GO" id="GO:0004553">
    <property type="term" value="F:hydrolase activity, hydrolyzing O-glycosyl compounds"/>
    <property type="evidence" value="ECO:0007669"/>
    <property type="project" value="InterPro"/>
</dbReference>
<name>A0A9X6YLF8_BACCE</name>
<reference evidence="4 5" key="1">
    <citation type="submission" date="2017-09" db="EMBL/GenBank/DDBJ databases">
        <title>Large-scale bioinformatics analysis of Bacillus genomes uncovers conserved roles of natural products in bacterial physiology.</title>
        <authorList>
            <consortium name="Agbiome Team Llc"/>
            <person name="Bleich R.M."/>
            <person name="Kirk G.J."/>
            <person name="Santa Maria K.C."/>
            <person name="Allen S.E."/>
            <person name="Farag S."/>
            <person name="Shank E.A."/>
            <person name="Bowers A."/>
        </authorList>
    </citation>
    <scope>NUCLEOTIDE SEQUENCE [LARGE SCALE GENOMIC DNA]</scope>
    <source>
        <strain evidence="4 5">AFS027647</strain>
    </source>
</reference>
<dbReference type="EMBL" id="NUAN01000114">
    <property type="protein sequence ID" value="PEN93848.1"/>
    <property type="molecule type" value="Genomic_DNA"/>
</dbReference>
<gene>
    <name evidence="4" type="ORF">CN553_18210</name>
</gene>
<proteinExistence type="predicted"/>
<dbReference type="RefSeq" id="WP_142947142.1">
    <property type="nucleotide sequence ID" value="NZ_NUAN01000114.1"/>
</dbReference>
<dbReference type="InterPro" id="IPR036573">
    <property type="entry name" value="CBM_sf_5/12"/>
</dbReference>
<comment type="caution">
    <text evidence="4">The sequence shown here is derived from an EMBL/GenBank/DDBJ whole genome shotgun (WGS) entry which is preliminary data.</text>
</comment>
<feature type="non-terminal residue" evidence="4">
    <location>
        <position position="1"/>
    </location>
</feature>
<dbReference type="SUPFAM" id="SSF51055">
    <property type="entry name" value="Carbohydrate binding domain"/>
    <property type="match status" value="2"/>
</dbReference>
<organism evidence="4 5">
    <name type="scientific">Bacillus cereus</name>
    <dbReference type="NCBI Taxonomy" id="1396"/>
    <lineage>
        <taxon>Bacteria</taxon>
        <taxon>Bacillati</taxon>
        <taxon>Bacillota</taxon>
        <taxon>Bacilli</taxon>
        <taxon>Bacillales</taxon>
        <taxon>Bacillaceae</taxon>
        <taxon>Bacillus</taxon>
        <taxon>Bacillus cereus group</taxon>
    </lineage>
</organism>
<dbReference type="InterPro" id="IPR003610">
    <property type="entry name" value="CBM5/12"/>
</dbReference>
<dbReference type="Pfam" id="PF02839">
    <property type="entry name" value="CBM_5_12"/>
    <property type="match status" value="1"/>
</dbReference>
<evidence type="ECO:0000256" key="1">
    <source>
        <dbReference type="ARBA" id="ARBA00022801"/>
    </source>
</evidence>
<keyword evidence="2" id="KW-0624">Polysaccharide degradation</keyword>
<dbReference type="AlphaFoldDB" id="A0A9X6YLF8"/>
<dbReference type="Gene3D" id="2.10.10.20">
    <property type="entry name" value="Carbohydrate-binding module superfamily 5/12"/>
    <property type="match status" value="1"/>
</dbReference>